<proteinExistence type="predicted"/>
<sequence>MARGHPSFSGTQWQYAGHAYPVGDAVGGQVLQRTTAVGAVPAGGTYSLGTPSRSTKHVPIAQRGPFGVHHGETLPPLSPKPSSTSVGLPHTAPCIGSTSCIWERTVFLIYDHRRAPVASSCRLPCFAISPKLVHAQTTASRSAMAEEILDKARDLVEGQIVRTLPGRRFPYHGLCSPSSSAFANGQVGAQDFEGQRRAEGYATLLLALSALVAFNVGYLYQDIQKAVYIGLGGTALTFLAVVPPWPVYNKNPVKWLPAGSGWQ</sequence>
<protein>
    <submittedName>
        <fullName evidence="1">Uncharacterized protein</fullName>
    </submittedName>
</protein>
<organism evidence="1 2">
    <name type="scientific">Purpureocillium lilacinum</name>
    <name type="common">Paecilomyces lilacinus</name>
    <dbReference type="NCBI Taxonomy" id="33203"/>
    <lineage>
        <taxon>Eukaryota</taxon>
        <taxon>Fungi</taxon>
        <taxon>Dikarya</taxon>
        <taxon>Ascomycota</taxon>
        <taxon>Pezizomycotina</taxon>
        <taxon>Sordariomycetes</taxon>
        <taxon>Hypocreomycetidae</taxon>
        <taxon>Hypocreales</taxon>
        <taxon>Ophiocordycipitaceae</taxon>
        <taxon>Purpureocillium</taxon>
    </lineage>
</organism>
<reference evidence="1" key="1">
    <citation type="submission" date="2024-12" db="EMBL/GenBank/DDBJ databases">
        <title>Comparative genomics and development of molecular markers within Purpureocillium lilacinum and among Purpureocillium species.</title>
        <authorList>
            <person name="Yeh Z.-Y."/>
            <person name="Ni N.-T."/>
            <person name="Lo P.-H."/>
            <person name="Mushyakhwo K."/>
            <person name="Lin C.-F."/>
            <person name="Nai Y.-S."/>
        </authorList>
    </citation>
    <scope>NUCLEOTIDE SEQUENCE</scope>
    <source>
        <strain evidence="1">NCHU-NPUST-175</strain>
    </source>
</reference>
<comment type="caution">
    <text evidence="1">The sequence shown here is derived from an EMBL/GenBank/DDBJ whole genome shotgun (WGS) entry which is preliminary data.</text>
</comment>
<gene>
    <name evidence="1" type="ORF">ACCO45_000688</name>
</gene>
<evidence type="ECO:0000313" key="2">
    <source>
        <dbReference type="Proteomes" id="UP001638806"/>
    </source>
</evidence>
<dbReference type="EMBL" id="JBGNUJ010000002">
    <property type="protein sequence ID" value="KAL3963684.1"/>
    <property type="molecule type" value="Genomic_DNA"/>
</dbReference>
<keyword evidence="2" id="KW-1185">Reference proteome</keyword>
<dbReference type="Proteomes" id="UP001638806">
    <property type="component" value="Unassembled WGS sequence"/>
</dbReference>
<name>A0ACC4E6B7_PURLI</name>
<accession>A0ACC4E6B7</accession>
<evidence type="ECO:0000313" key="1">
    <source>
        <dbReference type="EMBL" id="KAL3963684.1"/>
    </source>
</evidence>